<name>A0A914RRN0_PAREQ</name>
<evidence type="ECO:0000313" key="2">
    <source>
        <dbReference type="WBParaSite" id="PEQ_0000916001-mRNA-1"/>
    </source>
</evidence>
<proteinExistence type="predicted"/>
<sequence length="58" mass="6280">MPIVTRKTSSLIRHSLIDKICNMAGNLNVSAANPLDCREVERANGTPQIRVDPCGMDG</sequence>
<dbReference type="WBParaSite" id="PEQ_0000916001-mRNA-1">
    <property type="protein sequence ID" value="PEQ_0000916001-mRNA-1"/>
    <property type="gene ID" value="PEQ_0000916001"/>
</dbReference>
<dbReference type="Proteomes" id="UP000887564">
    <property type="component" value="Unplaced"/>
</dbReference>
<evidence type="ECO:0000313" key="1">
    <source>
        <dbReference type="Proteomes" id="UP000887564"/>
    </source>
</evidence>
<organism evidence="1 2">
    <name type="scientific">Parascaris equorum</name>
    <name type="common">Equine roundworm</name>
    <dbReference type="NCBI Taxonomy" id="6256"/>
    <lineage>
        <taxon>Eukaryota</taxon>
        <taxon>Metazoa</taxon>
        <taxon>Ecdysozoa</taxon>
        <taxon>Nematoda</taxon>
        <taxon>Chromadorea</taxon>
        <taxon>Rhabditida</taxon>
        <taxon>Spirurina</taxon>
        <taxon>Ascaridomorpha</taxon>
        <taxon>Ascaridoidea</taxon>
        <taxon>Ascarididae</taxon>
        <taxon>Parascaris</taxon>
    </lineage>
</organism>
<dbReference type="AlphaFoldDB" id="A0A914RRN0"/>
<keyword evidence="1" id="KW-1185">Reference proteome</keyword>
<accession>A0A914RRN0</accession>
<reference evidence="2" key="1">
    <citation type="submission" date="2022-11" db="UniProtKB">
        <authorList>
            <consortium name="WormBaseParasite"/>
        </authorList>
    </citation>
    <scope>IDENTIFICATION</scope>
</reference>
<protein>
    <submittedName>
        <fullName evidence="2">Uncharacterized protein</fullName>
    </submittedName>
</protein>